<evidence type="ECO:0000256" key="7">
    <source>
        <dbReference type="ARBA" id="ARBA00023170"/>
    </source>
</evidence>
<dbReference type="Gene3D" id="2.10.50.10">
    <property type="entry name" value="Tumor Necrosis Factor Receptor, subunit A, domain 2"/>
    <property type="match status" value="3"/>
</dbReference>
<feature type="disulfide bond" evidence="9">
    <location>
        <begin position="94"/>
        <end position="107"/>
    </location>
</feature>
<evidence type="ECO:0000313" key="14">
    <source>
        <dbReference type="EMBL" id="CAB1442131.1"/>
    </source>
</evidence>
<dbReference type="InterPro" id="IPR011029">
    <property type="entry name" value="DEATH-like_dom_sf"/>
</dbReference>
<keyword evidence="7" id="KW-0675">Receptor</keyword>
<name>A0A9N7YW45_PLEPL</name>
<feature type="domain" description="TNFR-Cys" evidence="13">
    <location>
        <begin position="116"/>
        <end position="156"/>
    </location>
</feature>
<dbReference type="AlphaFoldDB" id="A0A9N7YW45"/>
<feature type="repeat" description="TNFR-Cys" evidence="9">
    <location>
        <begin position="116"/>
        <end position="156"/>
    </location>
</feature>
<dbReference type="SMART" id="SM00005">
    <property type="entry name" value="DEATH"/>
    <property type="match status" value="1"/>
</dbReference>
<keyword evidence="4" id="KW-0677">Repeat</keyword>
<feature type="chain" id="PRO_5040284046" evidence="11">
    <location>
        <begin position="23"/>
        <end position="356"/>
    </location>
</feature>
<dbReference type="InterPro" id="IPR000488">
    <property type="entry name" value="Death_dom"/>
</dbReference>
<dbReference type="Proteomes" id="UP001153269">
    <property type="component" value="Unassembled WGS sequence"/>
</dbReference>
<evidence type="ECO:0000259" key="12">
    <source>
        <dbReference type="PROSITE" id="PS50017"/>
    </source>
</evidence>
<keyword evidence="2" id="KW-0053">Apoptosis</keyword>
<evidence type="ECO:0000313" key="15">
    <source>
        <dbReference type="Proteomes" id="UP001153269"/>
    </source>
</evidence>
<keyword evidence="8" id="KW-0325">Glycoprotein</keyword>
<evidence type="ECO:0000256" key="8">
    <source>
        <dbReference type="ARBA" id="ARBA00023180"/>
    </source>
</evidence>
<evidence type="ECO:0000256" key="5">
    <source>
        <dbReference type="ARBA" id="ARBA00023136"/>
    </source>
</evidence>
<evidence type="ECO:0000256" key="11">
    <source>
        <dbReference type="SAM" id="SignalP"/>
    </source>
</evidence>
<dbReference type="Gene3D" id="1.10.533.10">
    <property type="entry name" value="Death Domain, Fas"/>
    <property type="match status" value="1"/>
</dbReference>
<feature type="disulfide bond" evidence="9">
    <location>
        <begin position="138"/>
        <end position="156"/>
    </location>
</feature>
<dbReference type="InterPro" id="IPR052491">
    <property type="entry name" value="TNFRSF10"/>
</dbReference>
<gene>
    <name evidence="14" type="ORF">PLEPLA_LOCUS29828</name>
</gene>
<feature type="disulfide bond" evidence="9">
    <location>
        <begin position="117"/>
        <end position="132"/>
    </location>
</feature>
<protein>
    <submittedName>
        <fullName evidence="14">Uncharacterized protein</fullName>
    </submittedName>
</protein>
<dbReference type="SMART" id="SM00208">
    <property type="entry name" value="TNFR"/>
    <property type="match status" value="3"/>
</dbReference>
<dbReference type="PROSITE" id="PS50017">
    <property type="entry name" value="DEATH_DOMAIN"/>
    <property type="match status" value="1"/>
</dbReference>
<feature type="domain" description="TNFR-Cys" evidence="13">
    <location>
        <begin position="75"/>
        <end position="115"/>
    </location>
</feature>
<keyword evidence="3 11" id="KW-0732">Signal</keyword>
<dbReference type="GO" id="GO:0005886">
    <property type="term" value="C:plasma membrane"/>
    <property type="evidence" value="ECO:0007669"/>
    <property type="project" value="TreeGrafter"/>
</dbReference>
<dbReference type="PANTHER" id="PTHR46330:SF6">
    <property type="entry name" value="HEMATOPOIETIC DEATH RECEPTOR-RELATED"/>
    <property type="match status" value="1"/>
</dbReference>
<feature type="repeat" description="TNFR-Cys" evidence="9">
    <location>
        <begin position="75"/>
        <end position="115"/>
    </location>
</feature>
<organism evidence="14 15">
    <name type="scientific">Pleuronectes platessa</name>
    <name type="common">European plaice</name>
    <dbReference type="NCBI Taxonomy" id="8262"/>
    <lineage>
        <taxon>Eukaryota</taxon>
        <taxon>Metazoa</taxon>
        <taxon>Chordata</taxon>
        <taxon>Craniata</taxon>
        <taxon>Vertebrata</taxon>
        <taxon>Euteleostomi</taxon>
        <taxon>Actinopterygii</taxon>
        <taxon>Neopterygii</taxon>
        <taxon>Teleostei</taxon>
        <taxon>Neoteleostei</taxon>
        <taxon>Acanthomorphata</taxon>
        <taxon>Carangaria</taxon>
        <taxon>Pleuronectiformes</taxon>
        <taxon>Pleuronectoidei</taxon>
        <taxon>Pleuronectidae</taxon>
        <taxon>Pleuronectes</taxon>
    </lineage>
</organism>
<dbReference type="EMBL" id="CADEAL010002780">
    <property type="protein sequence ID" value="CAB1442131.1"/>
    <property type="molecule type" value="Genomic_DNA"/>
</dbReference>
<evidence type="ECO:0000256" key="6">
    <source>
        <dbReference type="ARBA" id="ARBA00023157"/>
    </source>
</evidence>
<dbReference type="GO" id="GO:0043065">
    <property type="term" value="P:positive regulation of apoptotic process"/>
    <property type="evidence" value="ECO:0007669"/>
    <property type="project" value="TreeGrafter"/>
</dbReference>
<keyword evidence="6 9" id="KW-1015">Disulfide bond</keyword>
<feature type="transmembrane region" description="Helical" evidence="10">
    <location>
        <begin position="174"/>
        <end position="196"/>
    </location>
</feature>
<evidence type="ECO:0000256" key="4">
    <source>
        <dbReference type="ARBA" id="ARBA00022737"/>
    </source>
</evidence>
<comment type="caution">
    <text evidence="14">The sequence shown here is derived from an EMBL/GenBank/DDBJ whole genome shotgun (WGS) entry which is preliminary data.</text>
</comment>
<keyword evidence="10" id="KW-0812">Transmembrane</keyword>
<dbReference type="PROSITE" id="PS50050">
    <property type="entry name" value="TNFR_NGFR_2"/>
    <property type="match status" value="2"/>
</dbReference>
<dbReference type="SUPFAM" id="SSF57586">
    <property type="entry name" value="TNF receptor-like"/>
    <property type="match status" value="2"/>
</dbReference>
<dbReference type="GO" id="GO:0009986">
    <property type="term" value="C:cell surface"/>
    <property type="evidence" value="ECO:0007669"/>
    <property type="project" value="TreeGrafter"/>
</dbReference>
<proteinExistence type="predicted"/>
<feature type="signal peptide" evidence="11">
    <location>
        <begin position="1"/>
        <end position="22"/>
    </location>
</feature>
<comment type="subcellular location">
    <subcellularLocation>
        <location evidence="1">Membrane</location>
    </subcellularLocation>
</comment>
<accession>A0A9N7YW45</accession>
<dbReference type="Pfam" id="PF00020">
    <property type="entry name" value="TNFR_c6"/>
    <property type="match status" value="2"/>
</dbReference>
<dbReference type="SUPFAM" id="SSF47986">
    <property type="entry name" value="DEATH domain"/>
    <property type="match status" value="1"/>
</dbReference>
<feature type="disulfide bond" evidence="9">
    <location>
        <begin position="76"/>
        <end position="91"/>
    </location>
</feature>
<sequence length="356" mass="40423">MTFISTSFAVLVLLLSTTGVFPRPSLDFGSRTQRDVHCKRNQEYLYGNKCCLNCPAGTHLQSHCSRTGESGQCEECDFDTYTEHPNYLNQCLKCTKCRQDQEIVRHCMPTQNTECGCKAGGFCDPQQACEICKRCSKCGKDEEIERNCTSTTNTECKKIQPGSGSGSSSASANAYVIVIVVIVGLLVVAVVAVLIWKKCRSTDSGRDPPEEIKVEQDCLDRCPTEEREYGETRRPSFAHWALEEEDFLKLNPVNGEESLRKCFEYFEEIEFDQHKRFFRNLGISDNVIKSKEPLNYVDKIHELLNIWVEREGREASLNDLLKALLDLKQRRTAEKVKEEAILNGHYVECPTESEIL</sequence>
<evidence type="ECO:0000256" key="10">
    <source>
        <dbReference type="SAM" id="Phobius"/>
    </source>
</evidence>
<dbReference type="InterPro" id="IPR001368">
    <property type="entry name" value="TNFR/NGFR_Cys_rich_reg"/>
</dbReference>
<evidence type="ECO:0000259" key="13">
    <source>
        <dbReference type="PROSITE" id="PS50050"/>
    </source>
</evidence>
<keyword evidence="15" id="KW-1185">Reference proteome</keyword>
<dbReference type="PANTHER" id="PTHR46330">
    <property type="entry name" value="TUMOR NECROSIS FACTOR RECEPTOR SUPERFAMILY MEMBER 10B"/>
    <property type="match status" value="1"/>
</dbReference>
<evidence type="ECO:0000256" key="3">
    <source>
        <dbReference type="ARBA" id="ARBA00022729"/>
    </source>
</evidence>
<evidence type="ECO:0000256" key="9">
    <source>
        <dbReference type="PROSITE-ProRule" id="PRU00206"/>
    </source>
</evidence>
<feature type="domain" description="Death" evidence="12">
    <location>
        <begin position="275"/>
        <end position="340"/>
    </location>
</feature>
<keyword evidence="5 10" id="KW-0472">Membrane</keyword>
<feature type="disulfide bond" evidence="9">
    <location>
        <begin position="97"/>
        <end position="115"/>
    </location>
</feature>
<evidence type="ECO:0000256" key="2">
    <source>
        <dbReference type="ARBA" id="ARBA00022703"/>
    </source>
</evidence>
<keyword evidence="10" id="KW-1133">Transmembrane helix</keyword>
<reference evidence="14" key="1">
    <citation type="submission" date="2020-03" db="EMBL/GenBank/DDBJ databases">
        <authorList>
            <person name="Weist P."/>
        </authorList>
    </citation>
    <scope>NUCLEOTIDE SEQUENCE</scope>
</reference>
<feature type="disulfide bond" evidence="9">
    <location>
        <begin position="135"/>
        <end position="148"/>
    </location>
</feature>
<evidence type="ECO:0000256" key="1">
    <source>
        <dbReference type="ARBA" id="ARBA00004370"/>
    </source>
</evidence>
<dbReference type="Pfam" id="PF00531">
    <property type="entry name" value="Death"/>
    <property type="match status" value="1"/>
</dbReference>
<dbReference type="GO" id="GO:0036462">
    <property type="term" value="P:TRAIL-activated apoptotic signaling pathway"/>
    <property type="evidence" value="ECO:0007669"/>
    <property type="project" value="TreeGrafter"/>
</dbReference>